<dbReference type="GeneID" id="64671239"/>
<comment type="caution">
    <text evidence="2">The sequence shown here is derived from an EMBL/GenBank/DDBJ whole genome shotgun (WGS) entry which is preliminary data.</text>
</comment>
<sequence length="145" mass="15819">MRFTFVLAVVAALTASISASDAVSDAIGHAQDAKEDFAASLYASSVAAKFWAIRYWEIEMASTLFGEEAGGREVLWFQSRFSIWMCRKQLSSGCTVSSSDLDNFARVGCAVTYFAKSDASWRFHMRIPQNIAQVGIHDEGTEGGA</sequence>
<dbReference type="RefSeq" id="XP_041226567.1">
    <property type="nucleotide sequence ID" value="XM_041376941.1"/>
</dbReference>
<reference evidence="2" key="1">
    <citation type="journal article" date="2020" name="New Phytol.">
        <title>Comparative genomics reveals dynamic genome evolution in host specialist ectomycorrhizal fungi.</title>
        <authorList>
            <person name="Lofgren L.A."/>
            <person name="Nguyen N.H."/>
            <person name="Vilgalys R."/>
            <person name="Ruytinx J."/>
            <person name="Liao H.L."/>
            <person name="Branco S."/>
            <person name="Kuo A."/>
            <person name="LaButti K."/>
            <person name="Lipzen A."/>
            <person name="Andreopoulos W."/>
            <person name="Pangilinan J."/>
            <person name="Riley R."/>
            <person name="Hundley H."/>
            <person name="Na H."/>
            <person name="Barry K."/>
            <person name="Grigoriev I.V."/>
            <person name="Stajich J.E."/>
            <person name="Kennedy P.G."/>
        </authorList>
    </citation>
    <scope>NUCLEOTIDE SEQUENCE</scope>
    <source>
        <strain evidence="2">FC203</strain>
    </source>
</reference>
<evidence type="ECO:0000313" key="2">
    <source>
        <dbReference type="EMBL" id="KAG1900991.1"/>
    </source>
</evidence>
<evidence type="ECO:0000256" key="1">
    <source>
        <dbReference type="SAM" id="SignalP"/>
    </source>
</evidence>
<feature type="signal peptide" evidence="1">
    <location>
        <begin position="1"/>
        <end position="19"/>
    </location>
</feature>
<protein>
    <submittedName>
        <fullName evidence="2">Uncharacterized protein</fullName>
    </submittedName>
</protein>
<evidence type="ECO:0000313" key="3">
    <source>
        <dbReference type="Proteomes" id="UP001195769"/>
    </source>
</evidence>
<proteinExistence type="predicted"/>
<dbReference type="EMBL" id="JABBWK010000024">
    <property type="protein sequence ID" value="KAG1900991.1"/>
    <property type="molecule type" value="Genomic_DNA"/>
</dbReference>
<name>A0AAD4E7Z9_9AGAM</name>
<keyword evidence="1" id="KW-0732">Signal</keyword>
<organism evidence="2 3">
    <name type="scientific">Suillus fuscotomentosus</name>
    <dbReference type="NCBI Taxonomy" id="1912939"/>
    <lineage>
        <taxon>Eukaryota</taxon>
        <taxon>Fungi</taxon>
        <taxon>Dikarya</taxon>
        <taxon>Basidiomycota</taxon>
        <taxon>Agaricomycotina</taxon>
        <taxon>Agaricomycetes</taxon>
        <taxon>Agaricomycetidae</taxon>
        <taxon>Boletales</taxon>
        <taxon>Suillineae</taxon>
        <taxon>Suillaceae</taxon>
        <taxon>Suillus</taxon>
    </lineage>
</organism>
<gene>
    <name evidence="2" type="ORF">F5891DRAFT_979883</name>
</gene>
<accession>A0AAD4E7Z9</accession>
<dbReference type="Proteomes" id="UP001195769">
    <property type="component" value="Unassembled WGS sequence"/>
</dbReference>
<feature type="chain" id="PRO_5042161900" evidence="1">
    <location>
        <begin position="20"/>
        <end position="145"/>
    </location>
</feature>
<dbReference type="AlphaFoldDB" id="A0AAD4E7Z9"/>
<keyword evidence="3" id="KW-1185">Reference proteome</keyword>